<name>X0BCH3_FUSOX</name>
<dbReference type="EMBL" id="KI979492">
    <property type="protein sequence ID" value="EXK76528.1"/>
    <property type="molecule type" value="Genomic_DNA"/>
</dbReference>
<dbReference type="HOGENOM" id="CLU_3359729_0_0_1"/>
<dbReference type="Proteomes" id="UP000030663">
    <property type="component" value="Unassembled WGS sequence"/>
</dbReference>
<protein>
    <submittedName>
        <fullName evidence="1">Uncharacterized protein</fullName>
    </submittedName>
</protein>
<proteinExistence type="predicted"/>
<evidence type="ECO:0000313" key="1">
    <source>
        <dbReference type="EMBL" id="EXK76528.1"/>
    </source>
</evidence>
<reference evidence="1 2" key="1">
    <citation type="submission" date="2011-11" db="EMBL/GenBank/DDBJ databases">
        <title>The Genome Sequence of Fusarium oxysporum PHW815.</title>
        <authorList>
            <consortium name="The Broad Institute Genome Sequencing Platform"/>
            <person name="Ma L.-J."/>
            <person name="Gale L.R."/>
            <person name="Schwartz D.C."/>
            <person name="Zhou S."/>
            <person name="Corby-Kistler H."/>
            <person name="Young S.K."/>
            <person name="Zeng Q."/>
            <person name="Gargeya S."/>
            <person name="Fitzgerald M."/>
            <person name="Haas B."/>
            <person name="Abouelleil A."/>
            <person name="Alvarado L."/>
            <person name="Arachchi H.M."/>
            <person name="Berlin A."/>
            <person name="Brown A."/>
            <person name="Chapman S.B."/>
            <person name="Chen Z."/>
            <person name="Dunbar C."/>
            <person name="Freedman E."/>
            <person name="Gearin G."/>
            <person name="Goldberg J."/>
            <person name="Griggs A."/>
            <person name="Gujja S."/>
            <person name="Heiman D."/>
            <person name="Howarth C."/>
            <person name="Larson L."/>
            <person name="Lui A."/>
            <person name="MacDonald P.J.P."/>
            <person name="Montmayeur A."/>
            <person name="Murphy C."/>
            <person name="Neiman D."/>
            <person name="Pearson M."/>
            <person name="Priest M."/>
            <person name="Roberts A."/>
            <person name="Saif S."/>
            <person name="Shea T."/>
            <person name="Shenoy N."/>
            <person name="Sisk P."/>
            <person name="Stolte C."/>
            <person name="Sykes S."/>
            <person name="Wortman J."/>
            <person name="Nusbaum C."/>
            <person name="Birren B."/>
        </authorList>
    </citation>
    <scope>NUCLEOTIDE SEQUENCE [LARGE SCALE GENOMIC DNA]</scope>
    <source>
        <strain evidence="1 2">54005</strain>
    </source>
</reference>
<organism evidence="1 2">
    <name type="scientific">Fusarium oxysporum f. sp. raphani 54005</name>
    <dbReference type="NCBI Taxonomy" id="1089458"/>
    <lineage>
        <taxon>Eukaryota</taxon>
        <taxon>Fungi</taxon>
        <taxon>Dikarya</taxon>
        <taxon>Ascomycota</taxon>
        <taxon>Pezizomycotina</taxon>
        <taxon>Sordariomycetes</taxon>
        <taxon>Hypocreomycetidae</taxon>
        <taxon>Hypocreales</taxon>
        <taxon>Nectriaceae</taxon>
        <taxon>Fusarium</taxon>
        <taxon>Fusarium oxysporum species complex</taxon>
    </lineage>
</organism>
<evidence type="ECO:0000313" key="2">
    <source>
        <dbReference type="Proteomes" id="UP000030663"/>
    </source>
</evidence>
<dbReference type="AlphaFoldDB" id="X0BCH3"/>
<sequence length="36" mass="4154">MSRVWRTGQWPKNNPAVFEMANASSRSLSPSLDFRE</sequence>
<keyword evidence="2" id="KW-1185">Reference proteome</keyword>
<accession>X0BCH3</accession>
<gene>
    <name evidence="1" type="ORF">FOQG_18736</name>
</gene>